<dbReference type="NCBIfam" id="NF002446">
    <property type="entry name" value="PRK01611.3-3"/>
    <property type="match status" value="1"/>
</dbReference>
<dbReference type="InterPro" id="IPR035684">
    <property type="entry name" value="ArgRS_core"/>
</dbReference>
<feature type="domain" description="DALR anticodon binding" evidence="10">
    <location>
        <begin position="508"/>
        <end position="624"/>
    </location>
</feature>
<dbReference type="GO" id="GO:0004814">
    <property type="term" value="F:arginine-tRNA ligase activity"/>
    <property type="evidence" value="ECO:0007669"/>
    <property type="project" value="UniProtKB-UniRule"/>
</dbReference>
<gene>
    <name evidence="8" type="primary">argS</name>
    <name evidence="11" type="ORF">GC250_00480</name>
</gene>
<dbReference type="SMART" id="SM00836">
    <property type="entry name" value="DALR_1"/>
    <property type="match status" value="1"/>
</dbReference>
<dbReference type="Gene3D" id="1.10.730.10">
    <property type="entry name" value="Isoleucyl-tRNA Synthetase, Domain 1"/>
    <property type="match status" value="1"/>
</dbReference>
<dbReference type="InterPro" id="IPR001278">
    <property type="entry name" value="Arg-tRNA-ligase"/>
</dbReference>
<evidence type="ECO:0000256" key="6">
    <source>
        <dbReference type="ARBA" id="ARBA00023146"/>
    </source>
</evidence>
<dbReference type="Proteomes" id="UP000470772">
    <property type="component" value="Unassembled WGS sequence"/>
</dbReference>
<dbReference type="Pfam" id="PF05746">
    <property type="entry name" value="DALR_1"/>
    <property type="match status" value="1"/>
</dbReference>
<keyword evidence="6 8" id="KW-0030">Aminoacyl-tRNA synthetase</keyword>
<evidence type="ECO:0000259" key="10">
    <source>
        <dbReference type="SMART" id="SM00836"/>
    </source>
</evidence>
<dbReference type="InterPro" id="IPR008909">
    <property type="entry name" value="DALR_anticod-bd"/>
</dbReference>
<dbReference type="CDD" id="cd00671">
    <property type="entry name" value="ArgRS_core"/>
    <property type="match status" value="1"/>
</dbReference>
<keyword evidence="4 8" id="KW-0067">ATP-binding</keyword>
<evidence type="ECO:0000256" key="9">
    <source>
        <dbReference type="RuleBase" id="RU363038"/>
    </source>
</evidence>
<dbReference type="GO" id="GO:0006420">
    <property type="term" value="P:arginyl-tRNA aminoacylation"/>
    <property type="evidence" value="ECO:0007669"/>
    <property type="project" value="UniProtKB-UniRule"/>
</dbReference>
<organism evidence="11 12">
    <name type="scientific">Sulfuracidifex metallicus DSM 6482 = JCM 9184</name>
    <dbReference type="NCBI Taxonomy" id="523847"/>
    <lineage>
        <taxon>Archaea</taxon>
        <taxon>Thermoproteota</taxon>
        <taxon>Thermoprotei</taxon>
        <taxon>Sulfolobales</taxon>
        <taxon>Sulfolobaceae</taxon>
        <taxon>Sulfuracidifex</taxon>
    </lineage>
</organism>
<feature type="short sequence motif" description="'HIGH' region" evidence="8">
    <location>
        <begin position="116"/>
        <end position="126"/>
    </location>
</feature>
<evidence type="ECO:0000256" key="5">
    <source>
        <dbReference type="ARBA" id="ARBA00022917"/>
    </source>
</evidence>
<evidence type="ECO:0000313" key="11">
    <source>
        <dbReference type="EMBL" id="MUN27974.1"/>
    </source>
</evidence>
<keyword evidence="12" id="KW-1185">Reference proteome</keyword>
<comment type="subcellular location">
    <subcellularLocation>
        <location evidence="8">Cytoplasm</location>
    </subcellularLocation>
</comment>
<comment type="catalytic activity">
    <reaction evidence="7 8">
        <text>tRNA(Arg) + L-arginine + ATP = L-arginyl-tRNA(Arg) + AMP + diphosphate</text>
        <dbReference type="Rhea" id="RHEA:20301"/>
        <dbReference type="Rhea" id="RHEA-COMP:9658"/>
        <dbReference type="Rhea" id="RHEA-COMP:9673"/>
        <dbReference type="ChEBI" id="CHEBI:30616"/>
        <dbReference type="ChEBI" id="CHEBI:32682"/>
        <dbReference type="ChEBI" id="CHEBI:33019"/>
        <dbReference type="ChEBI" id="CHEBI:78442"/>
        <dbReference type="ChEBI" id="CHEBI:78513"/>
        <dbReference type="ChEBI" id="CHEBI:456215"/>
        <dbReference type="EC" id="6.1.1.19"/>
    </reaction>
</comment>
<comment type="similarity">
    <text evidence="1 8 9">Belongs to the class-I aminoacyl-tRNA synthetase family.</text>
</comment>
<evidence type="ECO:0000256" key="3">
    <source>
        <dbReference type="ARBA" id="ARBA00022741"/>
    </source>
</evidence>
<reference evidence="11 12" key="1">
    <citation type="submission" date="2019-10" db="EMBL/GenBank/DDBJ databases">
        <title>Sequencing and Assembly of Multiple Reported Metal-Biooxidizing Members of the Extremely Thermoacidophilic Archaeal Family Sulfolobaceae.</title>
        <authorList>
            <person name="Counts J.A."/>
            <person name="Kelly R.M."/>
        </authorList>
    </citation>
    <scope>NUCLEOTIDE SEQUENCE [LARGE SCALE GENOMIC DNA]</scope>
    <source>
        <strain evidence="11 12">DSM 6482</strain>
    </source>
</reference>
<dbReference type="SUPFAM" id="SSF52374">
    <property type="entry name" value="Nucleotidylyl transferase"/>
    <property type="match status" value="1"/>
</dbReference>
<dbReference type="InterPro" id="IPR014729">
    <property type="entry name" value="Rossmann-like_a/b/a_fold"/>
</dbReference>
<dbReference type="SUPFAM" id="SSF55190">
    <property type="entry name" value="Arginyl-tRNA synthetase (ArgRS), N-terminal 'additional' domain"/>
    <property type="match status" value="1"/>
</dbReference>
<keyword evidence="3 8" id="KW-0547">Nucleotide-binding</keyword>
<dbReference type="PANTHER" id="PTHR11956">
    <property type="entry name" value="ARGINYL-TRNA SYNTHETASE"/>
    <property type="match status" value="1"/>
</dbReference>
<dbReference type="EMBL" id="WGGD01000005">
    <property type="protein sequence ID" value="MUN27974.1"/>
    <property type="molecule type" value="Genomic_DNA"/>
</dbReference>
<dbReference type="PRINTS" id="PR01038">
    <property type="entry name" value="TRNASYNTHARG"/>
</dbReference>
<keyword evidence="2 8" id="KW-0436">Ligase</keyword>
<dbReference type="Gene3D" id="3.30.1360.70">
    <property type="entry name" value="Arginyl tRNA synthetase N-terminal domain"/>
    <property type="match status" value="1"/>
</dbReference>
<accession>A0A6A9QH07</accession>
<dbReference type="RefSeq" id="WP_156016051.1">
    <property type="nucleotide sequence ID" value="NZ_WGGD01000005.1"/>
</dbReference>
<proteinExistence type="inferred from homology"/>
<evidence type="ECO:0000313" key="12">
    <source>
        <dbReference type="Proteomes" id="UP000470772"/>
    </source>
</evidence>
<name>A0A6A9QH07_SULME</name>
<keyword evidence="5 8" id="KW-0648">Protein biosynthesis</keyword>
<dbReference type="Pfam" id="PF00750">
    <property type="entry name" value="tRNA-synt_1d"/>
    <property type="match status" value="2"/>
</dbReference>
<dbReference type="GO" id="GO:0005737">
    <property type="term" value="C:cytoplasm"/>
    <property type="evidence" value="ECO:0007669"/>
    <property type="project" value="UniProtKB-SubCell"/>
</dbReference>
<keyword evidence="8" id="KW-0963">Cytoplasm</keyword>
<dbReference type="InterPro" id="IPR009080">
    <property type="entry name" value="tRNAsynth_Ia_anticodon-bd"/>
</dbReference>
<dbReference type="PANTHER" id="PTHR11956:SF5">
    <property type="entry name" value="ARGININE--TRNA LIGASE, CYTOPLASMIC"/>
    <property type="match status" value="1"/>
</dbReference>
<evidence type="ECO:0000256" key="7">
    <source>
        <dbReference type="ARBA" id="ARBA00049339"/>
    </source>
</evidence>
<dbReference type="Gene3D" id="3.40.50.620">
    <property type="entry name" value="HUPs"/>
    <property type="match status" value="1"/>
</dbReference>
<comment type="caution">
    <text evidence="11">The sequence shown here is derived from an EMBL/GenBank/DDBJ whole genome shotgun (WGS) entry which is preliminary data.</text>
</comment>
<evidence type="ECO:0000256" key="8">
    <source>
        <dbReference type="HAMAP-Rule" id="MF_00123"/>
    </source>
</evidence>
<dbReference type="InterPro" id="IPR036695">
    <property type="entry name" value="Arg-tRNA-synth_N_sf"/>
</dbReference>
<evidence type="ECO:0000256" key="4">
    <source>
        <dbReference type="ARBA" id="ARBA00022840"/>
    </source>
</evidence>
<dbReference type="AlphaFoldDB" id="A0A6A9QH07"/>
<dbReference type="EC" id="6.1.1.19" evidence="8"/>
<protein>
    <recommendedName>
        <fullName evidence="8">Arginine--tRNA ligase</fullName>
        <ecNumber evidence="8">6.1.1.19</ecNumber>
    </recommendedName>
    <alternativeName>
        <fullName evidence="8">Arginyl-tRNA synthetase</fullName>
        <shortName evidence="8">ArgRS</shortName>
    </alternativeName>
</protein>
<dbReference type="SUPFAM" id="SSF47323">
    <property type="entry name" value="Anticodon-binding domain of a subclass of class I aminoacyl-tRNA synthetases"/>
    <property type="match status" value="1"/>
</dbReference>
<dbReference type="GO" id="GO:0005524">
    <property type="term" value="F:ATP binding"/>
    <property type="evidence" value="ECO:0007669"/>
    <property type="project" value="UniProtKB-UniRule"/>
</dbReference>
<dbReference type="HAMAP" id="MF_00123">
    <property type="entry name" value="Arg_tRNA_synth"/>
    <property type="match status" value="1"/>
</dbReference>
<evidence type="ECO:0000256" key="2">
    <source>
        <dbReference type="ARBA" id="ARBA00022598"/>
    </source>
</evidence>
<sequence>MNPIGDAKFELAKSVGVILKVDEGTVLKYITYPPRKEQGDLSIPLPQISKSYKDKIEELRTIKGNLIGRVEISGIYLNTFLDEKNLFHEAIMSIGDDYGIEKVETPLNIVVEHTSANPIHPLHIGHLRNSILGDVVARMLRARGHNVNVRFYVNDTGRQVAILIYGLKKLGYPDPPSGVKKDYWLGQIYAMTNVIMEIYRLKLEVDNTEDEKERREKLSKLDDMVGSANSLRERMPEVFDNLAESMKGEDHEKEVSKIIELYEGGNKEIKEVVRKYVGYALEGFIESLNKLHISFDTFDFESDLIWSGEVSKVIKSLSSSPARMEYKGALALDLQNYVDQEVRKDLSIPEGLEIPPLVLMRSDGTTLYTTRDIAYTLLKFRQFNATKVINVIAEQQMIPQIQLRAALYLAGFKKEASNLIHYSYGMVNLQGMRMSGRLGKYISLDEIYTMITEIAKAKVKEKRGAMESVDEVVNSAIRYPILSVAPNKPVSFNVDNVVSFEQNSGPYLQYTYARAFNVLAKNQEQLDERSVSYEDIVDEKREILMMASKFPEVFSKACDELAPEDLVAFLRHLADTFNKWYDKERILQEPDKGKRMTRLYIVKGVETILRNGLGVLGISPLKRM</sequence>
<dbReference type="NCBIfam" id="TIGR00456">
    <property type="entry name" value="argS"/>
    <property type="match status" value="1"/>
</dbReference>
<evidence type="ECO:0000256" key="1">
    <source>
        <dbReference type="ARBA" id="ARBA00005594"/>
    </source>
</evidence>